<dbReference type="Proteomes" id="UP000828390">
    <property type="component" value="Unassembled WGS sequence"/>
</dbReference>
<comment type="caution">
    <text evidence="1">The sequence shown here is derived from an EMBL/GenBank/DDBJ whole genome shotgun (WGS) entry which is preliminary data.</text>
</comment>
<name>A0A9D4SB29_DREPO</name>
<proteinExistence type="predicted"/>
<gene>
    <name evidence="1" type="ORF">DPMN_020473</name>
</gene>
<dbReference type="EMBL" id="JAIWYP010000001">
    <property type="protein sequence ID" value="KAH3896297.1"/>
    <property type="molecule type" value="Genomic_DNA"/>
</dbReference>
<evidence type="ECO:0000313" key="1">
    <source>
        <dbReference type="EMBL" id="KAH3896297.1"/>
    </source>
</evidence>
<organism evidence="1 2">
    <name type="scientific">Dreissena polymorpha</name>
    <name type="common">Zebra mussel</name>
    <name type="synonym">Mytilus polymorpha</name>
    <dbReference type="NCBI Taxonomy" id="45954"/>
    <lineage>
        <taxon>Eukaryota</taxon>
        <taxon>Metazoa</taxon>
        <taxon>Spiralia</taxon>
        <taxon>Lophotrochozoa</taxon>
        <taxon>Mollusca</taxon>
        <taxon>Bivalvia</taxon>
        <taxon>Autobranchia</taxon>
        <taxon>Heteroconchia</taxon>
        <taxon>Euheterodonta</taxon>
        <taxon>Imparidentia</taxon>
        <taxon>Neoheterodontei</taxon>
        <taxon>Myida</taxon>
        <taxon>Dreissenoidea</taxon>
        <taxon>Dreissenidae</taxon>
        <taxon>Dreissena</taxon>
    </lineage>
</organism>
<protein>
    <submittedName>
        <fullName evidence="1">Uncharacterized protein</fullName>
    </submittedName>
</protein>
<keyword evidence="2" id="KW-1185">Reference proteome</keyword>
<sequence>MSNTRYAVSSTACQTFTGYTVPELPDIDIPNDTITASSFMVQFATNSTKKFFEWRVDVYHEAGFVTNMIKSNTTNKMNISDHINPATTYRVSSRAGTEKHTKK</sequence>
<accession>A0A9D4SB29</accession>
<reference evidence="1" key="1">
    <citation type="journal article" date="2019" name="bioRxiv">
        <title>The Genome of the Zebra Mussel, Dreissena polymorpha: A Resource for Invasive Species Research.</title>
        <authorList>
            <person name="McCartney M.A."/>
            <person name="Auch B."/>
            <person name="Kono T."/>
            <person name="Mallez S."/>
            <person name="Zhang Y."/>
            <person name="Obille A."/>
            <person name="Becker A."/>
            <person name="Abrahante J.E."/>
            <person name="Garbe J."/>
            <person name="Badalamenti J.P."/>
            <person name="Herman A."/>
            <person name="Mangelson H."/>
            <person name="Liachko I."/>
            <person name="Sullivan S."/>
            <person name="Sone E.D."/>
            <person name="Koren S."/>
            <person name="Silverstein K.A.T."/>
            <person name="Beckman K.B."/>
            <person name="Gohl D.M."/>
        </authorList>
    </citation>
    <scope>NUCLEOTIDE SEQUENCE</scope>
    <source>
        <strain evidence="1">Duluth1</strain>
        <tissue evidence="1">Whole animal</tissue>
    </source>
</reference>
<reference evidence="1" key="2">
    <citation type="submission" date="2020-11" db="EMBL/GenBank/DDBJ databases">
        <authorList>
            <person name="McCartney M.A."/>
            <person name="Auch B."/>
            <person name="Kono T."/>
            <person name="Mallez S."/>
            <person name="Becker A."/>
            <person name="Gohl D.M."/>
            <person name="Silverstein K.A.T."/>
            <person name="Koren S."/>
            <person name="Bechman K.B."/>
            <person name="Herman A."/>
            <person name="Abrahante J.E."/>
            <person name="Garbe J."/>
        </authorList>
    </citation>
    <scope>NUCLEOTIDE SEQUENCE</scope>
    <source>
        <strain evidence="1">Duluth1</strain>
        <tissue evidence="1">Whole animal</tissue>
    </source>
</reference>
<dbReference type="AlphaFoldDB" id="A0A9D4SB29"/>
<evidence type="ECO:0000313" key="2">
    <source>
        <dbReference type="Proteomes" id="UP000828390"/>
    </source>
</evidence>